<keyword evidence="6" id="KW-1185">Reference proteome</keyword>
<dbReference type="InterPro" id="IPR037171">
    <property type="entry name" value="NagB/RpiA_transferase-like"/>
</dbReference>
<evidence type="ECO:0000256" key="2">
    <source>
        <dbReference type="ARBA" id="ARBA00022679"/>
    </source>
</evidence>
<evidence type="ECO:0000256" key="3">
    <source>
        <dbReference type="PIRNR" id="PIRNR000858"/>
    </source>
</evidence>
<dbReference type="InterPro" id="IPR014388">
    <property type="entry name" value="3-oxoacid_CoA-transferase"/>
</dbReference>
<evidence type="ECO:0000256" key="4">
    <source>
        <dbReference type="PIRSR" id="PIRSR000858-1"/>
    </source>
</evidence>
<dbReference type="GO" id="GO:0046952">
    <property type="term" value="P:ketone body catabolic process"/>
    <property type="evidence" value="ECO:0007669"/>
    <property type="project" value="InterPro"/>
</dbReference>
<dbReference type="Pfam" id="PF01144">
    <property type="entry name" value="CoA_trans"/>
    <property type="match status" value="1"/>
</dbReference>
<dbReference type="OrthoDB" id="9805230at2"/>
<dbReference type="EC" id="2.8.3.8" evidence="3"/>
<dbReference type="GO" id="GO:0008775">
    <property type="term" value="F:acetate CoA-transferase activity"/>
    <property type="evidence" value="ECO:0007669"/>
    <property type="project" value="UniProtKB-EC"/>
</dbReference>
<sequence>MKIITAEQAAALVQDRWMMTIGGFGHCGSPEALLGALERRFLNHGSPRALSMIFASGAGDRASKGINRLAHEGLLSTIIGGFWSLAPRLGEMVRDNQIHAYNWPQGVVSHMYRAIAGGLPGVITTVGLGTFIEPRLGGGRLNKKTTDDRIDLIEVDGSNFLLYKAPRLDCALLRGTTADNSGNVTLEKEASFQDVLAQAQAVKNSGGIVIVQVQDLVADGHLNPQAVKIPGVLVDYVVLAAPEQHWQTYGEQFNASYCGIQNKGEPLVHADLPQGARRIIARRAILELLRHTKLRRTEQPLLVNLGIGIPESIAAVAERSGLLGQGFVFSVESGAIGGYPAGGNSFGAMANPQAILNQAELFDFYNGGGIDIAFLGFGEIDRNCRINVSGLGNRINGVGGFVNISQAAKQLIFCGTFTASGLKVSYNEGDGLQIETEGKIRKIVEKVSQICYDPNGQARCRAALLITERAVFKIHRHYLEIIELAPGCTLARDIIPHIDIEIAVNKQLQPMPTEAFSDASLAQLFKHRTFKTFKKAA</sequence>
<name>A0A1M5MS70_9BURK</name>
<dbReference type="AlphaFoldDB" id="A0A1M5MS70"/>
<evidence type="ECO:0000313" key="5">
    <source>
        <dbReference type="EMBL" id="SHG79759.1"/>
    </source>
</evidence>
<protein>
    <recommendedName>
        <fullName evidence="3">Acetate CoA-transferase YdiF</fullName>
        <ecNumber evidence="3">2.8.3.8</ecNumber>
    </recommendedName>
</protein>
<dbReference type="Proteomes" id="UP000184226">
    <property type="component" value="Unassembled WGS sequence"/>
</dbReference>
<dbReference type="SMART" id="SM00882">
    <property type="entry name" value="CoA_trans"/>
    <property type="match status" value="1"/>
</dbReference>
<feature type="active site" description="5-glutamyl coenzyme A thioester intermediate" evidence="4">
    <location>
        <position position="332"/>
    </location>
</feature>
<evidence type="ECO:0000313" key="6">
    <source>
        <dbReference type="Proteomes" id="UP000184226"/>
    </source>
</evidence>
<dbReference type="PIRSF" id="PIRSF000858">
    <property type="entry name" value="SCOT-t"/>
    <property type="match status" value="1"/>
</dbReference>
<proteinExistence type="inferred from homology"/>
<accession>A0A1M5MS70</accession>
<dbReference type="RefSeq" id="WP_073101274.1">
    <property type="nucleotide sequence ID" value="NZ_FQXE01000001.1"/>
</dbReference>
<comment type="similarity">
    <text evidence="1 3">Belongs to the 3-oxoacid CoA-transferase family.</text>
</comment>
<dbReference type="Gene3D" id="3.40.1080.10">
    <property type="entry name" value="Glutaconate Coenzyme A-transferase"/>
    <property type="match status" value="2"/>
</dbReference>
<reference evidence="5 6" key="1">
    <citation type="submission" date="2016-11" db="EMBL/GenBank/DDBJ databases">
        <authorList>
            <person name="Jaros S."/>
            <person name="Januszkiewicz K."/>
            <person name="Wedrychowicz H."/>
        </authorList>
    </citation>
    <scope>NUCLEOTIDE SEQUENCE [LARGE SCALE GENOMIC DNA]</scope>
    <source>
        <strain evidence="5 6">CGMCC 1.10190</strain>
    </source>
</reference>
<comment type="catalytic activity">
    <reaction evidence="3">
        <text>an acyl-CoA + acetate = a carboxylate + acetyl-CoA</text>
        <dbReference type="Rhea" id="RHEA:13381"/>
        <dbReference type="ChEBI" id="CHEBI:29067"/>
        <dbReference type="ChEBI" id="CHEBI:30089"/>
        <dbReference type="ChEBI" id="CHEBI:57288"/>
        <dbReference type="ChEBI" id="CHEBI:58342"/>
        <dbReference type="EC" id="2.8.3.8"/>
    </reaction>
</comment>
<dbReference type="PANTHER" id="PTHR43293">
    <property type="entry name" value="ACETATE COA-TRANSFERASE YDIF"/>
    <property type="match status" value="1"/>
</dbReference>
<dbReference type="STRING" id="658167.SAMN04488135_101296"/>
<gene>
    <name evidence="5" type="ORF">SAMN04488135_101296</name>
</gene>
<dbReference type="SUPFAM" id="SSF100950">
    <property type="entry name" value="NagB/RpiA/CoA transferase-like"/>
    <property type="match status" value="2"/>
</dbReference>
<evidence type="ECO:0000256" key="1">
    <source>
        <dbReference type="ARBA" id="ARBA00007154"/>
    </source>
</evidence>
<dbReference type="InterPro" id="IPR004165">
    <property type="entry name" value="CoA_trans_fam_I"/>
</dbReference>
<organism evidence="5 6">
    <name type="scientific">Pollutimonas bauzanensis</name>
    <dbReference type="NCBI Taxonomy" id="658167"/>
    <lineage>
        <taxon>Bacteria</taxon>
        <taxon>Pseudomonadati</taxon>
        <taxon>Pseudomonadota</taxon>
        <taxon>Betaproteobacteria</taxon>
        <taxon>Burkholderiales</taxon>
        <taxon>Alcaligenaceae</taxon>
        <taxon>Pollutimonas</taxon>
    </lineage>
</organism>
<dbReference type="EMBL" id="FQXE01000001">
    <property type="protein sequence ID" value="SHG79759.1"/>
    <property type="molecule type" value="Genomic_DNA"/>
</dbReference>
<keyword evidence="2 3" id="KW-0808">Transferase</keyword>
<dbReference type="PANTHER" id="PTHR43293:SF1">
    <property type="entry name" value="ACETATE COA-TRANSFERASE YDIF"/>
    <property type="match status" value="1"/>
</dbReference>
<comment type="function">
    <text evidence="3">CoA transferase having broad substrate specificity for short-chain acyl-CoA thioesters with the activity decreasing when the length of the carboxylic acid chain exceeds four carbons.</text>
</comment>